<dbReference type="AlphaFoldDB" id="A0A2T9K9S8"/>
<dbReference type="OrthoDB" id="118532at2"/>
<comment type="caution">
    <text evidence="2">The sequence shown here is derived from an EMBL/GenBank/DDBJ whole genome shotgun (WGS) entry which is preliminary data.</text>
</comment>
<dbReference type="Gene3D" id="2.60.120.560">
    <property type="entry name" value="Exo-inulinase, domain 1"/>
    <property type="match status" value="1"/>
</dbReference>
<dbReference type="EMBL" id="QDKQ01000024">
    <property type="protein sequence ID" value="PVM92724.1"/>
    <property type="molecule type" value="Genomic_DNA"/>
</dbReference>
<name>A0A2T9K9S8_9CAUL</name>
<evidence type="ECO:0008006" key="4">
    <source>
        <dbReference type="Google" id="ProtNLM"/>
    </source>
</evidence>
<protein>
    <recommendedName>
        <fullName evidence="4">3-keto-disaccharide hydrolase domain-containing protein</fullName>
    </recommendedName>
</protein>
<evidence type="ECO:0000256" key="1">
    <source>
        <dbReference type="SAM" id="MobiDB-lite"/>
    </source>
</evidence>
<sequence>MRGDESGVASSQEPPRSGNAQTRRGVIGAAALSIASLRSPAALAAPQDVVGTRLETRAIRAIGVETARTDYQGRAALRATALESAPELDRLVVLDTPDFGDGVIEAWISGAPSATASATARGFVGVAFRVHDEAKLEAIYVRPTNGRAEDQLRRNHAVQYISHPDHPWERLRAETPAKYETYVDLEPGRWTHVRIVVAGAKALLHVDGAVQPTLIVGDLKHGANAKGAVALWIGPGTLAHFSDVRVTLGAS</sequence>
<feature type="region of interest" description="Disordered" evidence="1">
    <location>
        <begin position="1"/>
        <end position="23"/>
    </location>
</feature>
<accession>A0A2T9K9S8</accession>
<gene>
    <name evidence="2" type="ORF">DDF67_04970</name>
</gene>
<feature type="compositionally biased region" description="Polar residues" evidence="1">
    <location>
        <begin position="8"/>
        <end position="22"/>
    </location>
</feature>
<dbReference type="Proteomes" id="UP000245073">
    <property type="component" value="Unassembled WGS sequence"/>
</dbReference>
<keyword evidence="3" id="KW-1185">Reference proteome</keyword>
<evidence type="ECO:0000313" key="3">
    <source>
        <dbReference type="Proteomes" id="UP000245073"/>
    </source>
</evidence>
<proteinExistence type="predicted"/>
<evidence type="ECO:0000313" key="2">
    <source>
        <dbReference type="EMBL" id="PVM92724.1"/>
    </source>
</evidence>
<reference evidence="2 3" key="1">
    <citation type="submission" date="2018-04" db="EMBL/GenBank/DDBJ databases">
        <title>The genome sequence of Caulobacter sp. 744.</title>
        <authorList>
            <person name="Gao J."/>
            <person name="Sun J."/>
        </authorList>
    </citation>
    <scope>NUCLEOTIDE SEQUENCE [LARGE SCALE GENOMIC DNA]</scope>
    <source>
        <strain evidence="2 3">774</strain>
    </source>
</reference>
<organism evidence="2 3">
    <name type="scientific">Caulobacter endophyticus</name>
    <dbReference type="NCBI Taxonomy" id="2172652"/>
    <lineage>
        <taxon>Bacteria</taxon>
        <taxon>Pseudomonadati</taxon>
        <taxon>Pseudomonadota</taxon>
        <taxon>Alphaproteobacteria</taxon>
        <taxon>Caulobacterales</taxon>
        <taxon>Caulobacteraceae</taxon>
        <taxon>Caulobacter</taxon>
    </lineage>
</organism>